<dbReference type="RefSeq" id="WP_089752755.1">
    <property type="nucleotide sequence ID" value="NZ_FNKL01000001.1"/>
</dbReference>
<dbReference type="OrthoDB" id="1345111at2"/>
<evidence type="ECO:0000313" key="3">
    <source>
        <dbReference type="Proteomes" id="UP000199627"/>
    </source>
</evidence>
<keyword evidence="1" id="KW-0732">Signal</keyword>
<feature type="chain" id="PRO_5011621479" description="C1q domain-containing protein" evidence="1">
    <location>
        <begin position="22"/>
        <end position="245"/>
    </location>
</feature>
<sequence>MKTRICSAILLLIAISVSSQIGINTPDPKANLDVNGTMKIRNTPVVPTLPGYQILALNLNTTGDFQVAQLNPQLLIDATVNTINTTNANTSVYAARKTTGINLLSLGIFPSGFRSVNFLQSERTVGAASLYSDTDFTYTTPSNGVYAIGFSFRYGTGLQAALLANSPGVGIVRTRAGVATLIDSRTFSGANLLVLSLTISETSVSSLYTLQAGDKISFGLTGSGLLDAGLLGSSTGSFYIYKVSN</sequence>
<reference evidence="3" key="1">
    <citation type="submission" date="2016-10" db="EMBL/GenBank/DDBJ databases">
        <authorList>
            <person name="Varghese N."/>
            <person name="Submissions S."/>
        </authorList>
    </citation>
    <scope>NUCLEOTIDE SEQUENCE [LARGE SCALE GENOMIC DNA]</scope>
    <source>
        <strain evidence="3">DSM 17072</strain>
    </source>
</reference>
<protein>
    <recommendedName>
        <fullName evidence="4">C1q domain-containing protein</fullName>
    </recommendedName>
</protein>
<dbReference type="AlphaFoldDB" id="A0A1H0XQU1"/>
<gene>
    <name evidence="2" type="ORF">SAMN05421664_0182</name>
</gene>
<keyword evidence="3" id="KW-1185">Reference proteome</keyword>
<accession>A0A1H0XQU1</accession>
<evidence type="ECO:0000313" key="2">
    <source>
        <dbReference type="EMBL" id="SDQ05270.1"/>
    </source>
</evidence>
<name>A0A1H0XQU1_9FLAO</name>
<organism evidence="2 3">
    <name type="scientific">Chryseobacterium soldanellicola</name>
    <dbReference type="NCBI Taxonomy" id="311333"/>
    <lineage>
        <taxon>Bacteria</taxon>
        <taxon>Pseudomonadati</taxon>
        <taxon>Bacteroidota</taxon>
        <taxon>Flavobacteriia</taxon>
        <taxon>Flavobacteriales</taxon>
        <taxon>Weeksellaceae</taxon>
        <taxon>Chryseobacterium group</taxon>
        <taxon>Chryseobacterium</taxon>
    </lineage>
</organism>
<proteinExistence type="predicted"/>
<evidence type="ECO:0008006" key="4">
    <source>
        <dbReference type="Google" id="ProtNLM"/>
    </source>
</evidence>
<evidence type="ECO:0000256" key="1">
    <source>
        <dbReference type="SAM" id="SignalP"/>
    </source>
</evidence>
<dbReference type="Proteomes" id="UP000199627">
    <property type="component" value="Unassembled WGS sequence"/>
</dbReference>
<feature type="signal peptide" evidence="1">
    <location>
        <begin position="1"/>
        <end position="21"/>
    </location>
</feature>
<dbReference type="EMBL" id="FNKL01000001">
    <property type="protein sequence ID" value="SDQ05270.1"/>
    <property type="molecule type" value="Genomic_DNA"/>
</dbReference>